<keyword evidence="4 9" id="KW-0136">Cellulose degradation</keyword>
<organism evidence="12">
    <name type="scientific">Opuntia streptacantha</name>
    <name type="common">Prickly pear cactus</name>
    <name type="synonym">Opuntia cardona</name>
    <dbReference type="NCBI Taxonomy" id="393608"/>
    <lineage>
        <taxon>Eukaryota</taxon>
        <taxon>Viridiplantae</taxon>
        <taxon>Streptophyta</taxon>
        <taxon>Embryophyta</taxon>
        <taxon>Tracheophyta</taxon>
        <taxon>Spermatophyta</taxon>
        <taxon>Magnoliopsida</taxon>
        <taxon>eudicotyledons</taxon>
        <taxon>Gunneridae</taxon>
        <taxon>Pentapetalae</taxon>
        <taxon>Caryophyllales</taxon>
        <taxon>Cactineae</taxon>
        <taxon>Cactaceae</taxon>
        <taxon>Opuntioideae</taxon>
        <taxon>Opuntia</taxon>
    </lineage>
</organism>
<comment type="similarity">
    <text evidence="2 8 9">Belongs to the glycosyl hydrolase 9 (cellulase E) family.</text>
</comment>
<dbReference type="InterPro" id="IPR008928">
    <property type="entry name" value="6-hairpin_glycosidase_sf"/>
</dbReference>
<feature type="transmembrane region" description="Helical" evidence="10">
    <location>
        <begin position="12"/>
        <end position="32"/>
    </location>
</feature>
<name>A0A7C9D6Y8_OPUST</name>
<dbReference type="EC" id="3.2.1.4" evidence="9"/>
<dbReference type="InterPro" id="IPR018221">
    <property type="entry name" value="Glyco_hydro_9_His_AS"/>
</dbReference>
<dbReference type="AlphaFoldDB" id="A0A7C9D6Y8"/>
<dbReference type="GO" id="GO:0008810">
    <property type="term" value="F:cellulase activity"/>
    <property type="evidence" value="ECO:0007669"/>
    <property type="project" value="UniProtKB-EC"/>
</dbReference>
<keyword evidence="7 8" id="KW-0624">Polysaccharide degradation</keyword>
<dbReference type="Gene3D" id="1.50.10.10">
    <property type="match status" value="1"/>
</dbReference>
<reference evidence="12" key="2">
    <citation type="submission" date="2020-07" db="EMBL/GenBank/DDBJ databases">
        <authorList>
            <person name="Vera ALvarez R."/>
            <person name="Arias-Moreno D.M."/>
            <person name="Jimenez-Jacinto V."/>
            <person name="Jimenez-Bremont J.F."/>
            <person name="Swaminathan K."/>
            <person name="Moose S.P."/>
            <person name="Guerrero-Gonzalez M.L."/>
            <person name="Marino-Ramirez L."/>
            <person name="Landsman D."/>
            <person name="Rodriguez-Kessler M."/>
            <person name="Delgado-Sanchez P."/>
        </authorList>
    </citation>
    <scope>NUCLEOTIDE SEQUENCE</scope>
    <source>
        <tissue evidence="12">Cladode</tissue>
    </source>
</reference>
<evidence type="ECO:0000256" key="9">
    <source>
        <dbReference type="RuleBase" id="RU361166"/>
    </source>
</evidence>
<keyword evidence="10" id="KW-1133">Transmembrane helix</keyword>
<dbReference type="PROSITE" id="PS00592">
    <property type="entry name" value="GH9_2"/>
    <property type="match status" value="1"/>
</dbReference>
<evidence type="ECO:0000256" key="3">
    <source>
        <dbReference type="ARBA" id="ARBA00022801"/>
    </source>
</evidence>
<reference evidence="12" key="1">
    <citation type="journal article" date="2013" name="J. Plant Res.">
        <title>Effect of fungi and light on seed germination of three Opuntia species from semiarid lands of central Mexico.</title>
        <authorList>
            <person name="Delgado-Sanchez P."/>
            <person name="Jimenez-Bremont J.F."/>
            <person name="Guerrero-Gonzalez Mde L."/>
            <person name="Flores J."/>
        </authorList>
    </citation>
    <scope>NUCLEOTIDE SEQUENCE</scope>
    <source>
        <tissue evidence="12">Cladode</tissue>
    </source>
</reference>
<protein>
    <recommendedName>
        <fullName evidence="9">Endoglucanase</fullName>
        <ecNumber evidence="9">3.2.1.4</ecNumber>
    </recommendedName>
</protein>
<evidence type="ECO:0000259" key="11">
    <source>
        <dbReference type="Pfam" id="PF00759"/>
    </source>
</evidence>
<dbReference type="EMBL" id="GISG01072492">
    <property type="protein sequence ID" value="MBA4630209.1"/>
    <property type="molecule type" value="Transcribed_RNA"/>
</dbReference>
<proteinExistence type="inferred from homology"/>
<sequence length="526" mass="57496">MGEEKSSGGGCWGWFLVFLIVAAIAAGLVVAFRSKFHHSEGVPPVPGPPGAVVAKYSDALKLAVQFFDIQKSGKLVNNKISWRGDSALDDGKEAKVDLSKGLYDAGDHMKFGFPMAFTATVLSWAILEYGDQMAVLNQLEPAQENLKWITDYLINAHHRDDVLYIQVGDPDLDHKCWERPETMSEKRPLTQINATVPGTEVAAETAAAMAAASLVFKKSDSTYSSTLLTHSKQLFDFADKNRGSYSQNIPQVATYYNSTGYGDELLWAASWLYHATKDKAYLEYVNDHGKEFSNFGSPTWFSWDNKLAGTQVLLSRVNLFSGKDLPSSVNSGLEMYRQTAEAVMCGLIPKSPTATSSRTESGLIWVSEWNALQHPVAAAFLAIVYSDYMLSSRTASISCSGKSYKAKDLRKFAISQADYVLGKNPMKMSFLVGYGDKYPQFVHHRGASIPVDAKTGCDDGFKWLNSTDPNPNVAVGALVGGPFLNETFVDSRNNTMQVEPSTYNSALLVGLLSGLVTTSSVVQSFT</sequence>
<keyword evidence="10" id="KW-0472">Membrane</keyword>
<evidence type="ECO:0000256" key="8">
    <source>
        <dbReference type="PROSITE-ProRule" id="PRU10059"/>
    </source>
</evidence>
<dbReference type="InterPro" id="IPR001701">
    <property type="entry name" value="Glyco_hydro_9"/>
</dbReference>
<dbReference type="SUPFAM" id="SSF48208">
    <property type="entry name" value="Six-hairpin glycosidases"/>
    <property type="match status" value="1"/>
</dbReference>
<dbReference type="PANTHER" id="PTHR22298">
    <property type="entry name" value="ENDO-1,4-BETA-GLUCANASE"/>
    <property type="match status" value="1"/>
</dbReference>
<feature type="domain" description="Glycoside hydrolase family 9" evidence="11">
    <location>
        <begin position="56"/>
        <end position="512"/>
    </location>
</feature>
<keyword evidence="3 8" id="KW-0378">Hydrolase</keyword>
<dbReference type="InterPro" id="IPR012341">
    <property type="entry name" value="6hp_glycosidase-like_sf"/>
</dbReference>
<evidence type="ECO:0000256" key="7">
    <source>
        <dbReference type="ARBA" id="ARBA00023326"/>
    </source>
</evidence>
<keyword evidence="6 8" id="KW-0326">Glycosidase</keyword>
<evidence type="ECO:0000256" key="1">
    <source>
        <dbReference type="ARBA" id="ARBA00000966"/>
    </source>
</evidence>
<evidence type="ECO:0000313" key="12">
    <source>
        <dbReference type="EMBL" id="MBA4630209.1"/>
    </source>
</evidence>
<keyword evidence="5 8" id="KW-0119">Carbohydrate metabolism</keyword>
<evidence type="ECO:0000256" key="2">
    <source>
        <dbReference type="ARBA" id="ARBA00007072"/>
    </source>
</evidence>
<accession>A0A7C9D6Y8</accession>
<dbReference type="FunFam" id="1.50.10.10:FF:000020">
    <property type="entry name" value="Endoglucanase"/>
    <property type="match status" value="1"/>
</dbReference>
<keyword evidence="10" id="KW-0812">Transmembrane</keyword>
<feature type="active site" evidence="8">
    <location>
        <position position="443"/>
    </location>
</feature>
<comment type="catalytic activity">
    <reaction evidence="1 9">
        <text>Endohydrolysis of (1-&gt;4)-beta-D-glucosidic linkages in cellulose, lichenin and cereal beta-D-glucans.</text>
        <dbReference type="EC" id="3.2.1.4"/>
    </reaction>
</comment>
<evidence type="ECO:0000256" key="5">
    <source>
        <dbReference type="ARBA" id="ARBA00023277"/>
    </source>
</evidence>
<evidence type="ECO:0000256" key="10">
    <source>
        <dbReference type="SAM" id="Phobius"/>
    </source>
</evidence>
<dbReference type="Pfam" id="PF00759">
    <property type="entry name" value="Glyco_hydro_9"/>
    <property type="match status" value="1"/>
</dbReference>
<dbReference type="GO" id="GO:0030245">
    <property type="term" value="P:cellulose catabolic process"/>
    <property type="evidence" value="ECO:0007669"/>
    <property type="project" value="UniProtKB-KW"/>
</dbReference>
<evidence type="ECO:0000256" key="6">
    <source>
        <dbReference type="ARBA" id="ARBA00023295"/>
    </source>
</evidence>
<evidence type="ECO:0000256" key="4">
    <source>
        <dbReference type="ARBA" id="ARBA00023001"/>
    </source>
</evidence>